<evidence type="ECO:0000313" key="1">
    <source>
        <dbReference type="EMBL" id="KAF7550127.1"/>
    </source>
</evidence>
<protein>
    <submittedName>
        <fullName evidence="1">Uncharacterized protein</fullName>
    </submittedName>
</protein>
<organism evidence="1 2">
    <name type="scientific">Cylindrodendrum hubeiense</name>
    <dbReference type="NCBI Taxonomy" id="595255"/>
    <lineage>
        <taxon>Eukaryota</taxon>
        <taxon>Fungi</taxon>
        <taxon>Dikarya</taxon>
        <taxon>Ascomycota</taxon>
        <taxon>Pezizomycotina</taxon>
        <taxon>Sordariomycetes</taxon>
        <taxon>Hypocreomycetidae</taxon>
        <taxon>Hypocreales</taxon>
        <taxon>Nectriaceae</taxon>
        <taxon>Cylindrodendrum</taxon>
    </lineage>
</organism>
<dbReference type="OrthoDB" id="5033556at2759"/>
<evidence type="ECO:0000313" key="2">
    <source>
        <dbReference type="Proteomes" id="UP000722485"/>
    </source>
</evidence>
<name>A0A9P5LGU3_9HYPO</name>
<dbReference type="EMBL" id="JAANBB010000105">
    <property type="protein sequence ID" value="KAF7550127.1"/>
    <property type="molecule type" value="Genomic_DNA"/>
</dbReference>
<comment type="caution">
    <text evidence="1">The sequence shown here is derived from an EMBL/GenBank/DDBJ whole genome shotgun (WGS) entry which is preliminary data.</text>
</comment>
<accession>A0A9P5LGU3</accession>
<sequence>MESARETRAIGDTGELPEPALIIHPSPAQEWTLSGYPVVDGQYLDGASGAIKTIAVNEEFISGPPSLDIYWHNRMLTGRDDQFFSIGMSGFVDVTEYVRRMGNFIAKGSCVIMVLNVTKFSVNVVVATELSRDEMMGRLKEYGLCSPHRDFKDQTQ</sequence>
<reference evidence="1" key="1">
    <citation type="submission" date="2020-03" db="EMBL/GenBank/DDBJ databases">
        <title>Draft Genome Sequence of Cylindrodendrum hubeiense.</title>
        <authorList>
            <person name="Buettner E."/>
            <person name="Kellner H."/>
        </authorList>
    </citation>
    <scope>NUCLEOTIDE SEQUENCE</scope>
    <source>
        <strain evidence="1">IHI 201604</strain>
    </source>
</reference>
<keyword evidence="2" id="KW-1185">Reference proteome</keyword>
<proteinExistence type="predicted"/>
<gene>
    <name evidence="1" type="ORF">G7Z17_g5927</name>
</gene>
<dbReference type="AlphaFoldDB" id="A0A9P5LGU3"/>
<dbReference type="Proteomes" id="UP000722485">
    <property type="component" value="Unassembled WGS sequence"/>
</dbReference>